<sequence>MKRFIIFCSFILLASCATNYNQSHYSVSDEYELINVGGDALELFPKSDALYASQYIPAKIVEIAWNDAYILAKQMEQTDDPNNPDASLTNQAKENYWIIDLKNNRRFGPYTKKQFDEQKQEFRISEQLQLQNVKTYFTKAKQES</sequence>
<dbReference type="Pfam" id="PF13162">
    <property type="entry name" value="DUF3997"/>
    <property type="match status" value="1"/>
</dbReference>
<feature type="chain" id="PRO_5047535446" evidence="1">
    <location>
        <begin position="20"/>
        <end position="144"/>
    </location>
</feature>
<proteinExistence type="predicted"/>
<dbReference type="RefSeq" id="WP_090914198.1">
    <property type="nucleotide sequence ID" value="NZ_JBAWSX010000011.1"/>
</dbReference>
<organism evidence="2 3">
    <name type="scientific">Bacillus bruguierae</name>
    <dbReference type="NCBI Taxonomy" id="3127667"/>
    <lineage>
        <taxon>Bacteria</taxon>
        <taxon>Bacillati</taxon>
        <taxon>Bacillota</taxon>
        <taxon>Bacilli</taxon>
        <taxon>Bacillales</taxon>
        <taxon>Bacillaceae</taxon>
        <taxon>Bacillus</taxon>
    </lineage>
</organism>
<gene>
    <name evidence="2" type="ORF">WAZ07_17875</name>
</gene>
<protein>
    <submittedName>
        <fullName evidence="2">DUF3997 domain-containing protein</fullName>
    </submittedName>
</protein>
<dbReference type="Proteomes" id="UP001372526">
    <property type="component" value="Unassembled WGS sequence"/>
</dbReference>
<evidence type="ECO:0000313" key="3">
    <source>
        <dbReference type="Proteomes" id="UP001372526"/>
    </source>
</evidence>
<evidence type="ECO:0000256" key="1">
    <source>
        <dbReference type="SAM" id="SignalP"/>
    </source>
</evidence>
<keyword evidence="3" id="KW-1185">Reference proteome</keyword>
<name>A0ABU8FKX2_9BACI</name>
<dbReference type="EMBL" id="JBAWSX010000011">
    <property type="protein sequence ID" value="MEI4803148.1"/>
    <property type="molecule type" value="Genomic_DNA"/>
</dbReference>
<comment type="caution">
    <text evidence="2">The sequence shown here is derived from an EMBL/GenBank/DDBJ whole genome shotgun (WGS) entry which is preliminary data.</text>
</comment>
<reference evidence="2 3" key="1">
    <citation type="submission" date="2024-01" db="EMBL/GenBank/DDBJ databases">
        <title>Seven novel Bacillus-like species.</title>
        <authorList>
            <person name="Liu G."/>
        </authorList>
    </citation>
    <scope>NUCLEOTIDE SEQUENCE [LARGE SCALE GENOMIC DNA]</scope>
    <source>
        <strain evidence="2 3">FJAT-51639</strain>
    </source>
</reference>
<accession>A0ABU8FKX2</accession>
<feature type="signal peptide" evidence="1">
    <location>
        <begin position="1"/>
        <end position="19"/>
    </location>
</feature>
<dbReference type="PROSITE" id="PS51257">
    <property type="entry name" value="PROKAR_LIPOPROTEIN"/>
    <property type="match status" value="1"/>
</dbReference>
<dbReference type="InterPro" id="IPR025059">
    <property type="entry name" value="DUF3997"/>
</dbReference>
<keyword evidence="1" id="KW-0732">Signal</keyword>
<evidence type="ECO:0000313" key="2">
    <source>
        <dbReference type="EMBL" id="MEI4803148.1"/>
    </source>
</evidence>